<dbReference type="Proteomes" id="UP001359559">
    <property type="component" value="Unassembled WGS sequence"/>
</dbReference>
<feature type="domain" description="NAD-dependent epimerase/dehydratase" evidence="3">
    <location>
        <begin position="7"/>
        <end position="246"/>
    </location>
</feature>
<dbReference type="CDD" id="cd08958">
    <property type="entry name" value="FR_SDR_e"/>
    <property type="match status" value="1"/>
</dbReference>
<dbReference type="SUPFAM" id="SSF51735">
    <property type="entry name" value="NAD(P)-binding Rossmann-fold domains"/>
    <property type="match status" value="1"/>
</dbReference>
<keyword evidence="1" id="KW-0521">NADP</keyword>
<dbReference type="InterPro" id="IPR001509">
    <property type="entry name" value="Epimerase_deHydtase"/>
</dbReference>
<gene>
    <name evidence="4" type="ORF">RJT34_11739</name>
</gene>
<proteinExistence type="predicted"/>
<evidence type="ECO:0000256" key="1">
    <source>
        <dbReference type="ARBA" id="ARBA00022857"/>
    </source>
</evidence>
<accession>A0AAN9PJY7</accession>
<dbReference type="AlphaFoldDB" id="A0AAN9PJY7"/>
<dbReference type="EMBL" id="JAYKXN010000003">
    <property type="protein sequence ID" value="KAK7300888.1"/>
    <property type="molecule type" value="Genomic_DNA"/>
</dbReference>
<evidence type="ECO:0000313" key="4">
    <source>
        <dbReference type="EMBL" id="KAK7300888.1"/>
    </source>
</evidence>
<sequence>MSNSEVVCVTGGSGCIGSWLVRLLLDRGYSVHATVQNLDDEAETKHLQALEGASTRLRLFQIDLLHYDTILAAVRGCAGVFHLASPCIVDQVHDPQKELLDPAIKGTTNVLAAAKEAGVRRVVVTSSISAIIPSPNWPSDVVKREDCWTDIEYCKQKGLWYPLSKTLAEKAAWEFGKESGLDVVVVNPGTVMGPVIPPRLNASMLMLLRLLQGCTETYEDFFMGVVHFKDVALAHILVYENKAAAGRHICLEAISHYGDFVAKLTELYPEFNVPRVQRDTQPGLLRANDGARKLMALGLAFSPMEKIITDAVECLRNRGLIS</sequence>
<name>A0AAN9PJY7_CLITE</name>
<keyword evidence="2" id="KW-0560">Oxidoreductase</keyword>
<dbReference type="InterPro" id="IPR050425">
    <property type="entry name" value="NAD(P)_dehydrat-like"/>
</dbReference>
<dbReference type="GO" id="GO:0016616">
    <property type="term" value="F:oxidoreductase activity, acting on the CH-OH group of donors, NAD or NADP as acceptor"/>
    <property type="evidence" value="ECO:0007669"/>
    <property type="project" value="TreeGrafter"/>
</dbReference>
<evidence type="ECO:0000259" key="3">
    <source>
        <dbReference type="Pfam" id="PF01370"/>
    </source>
</evidence>
<reference evidence="4 5" key="1">
    <citation type="submission" date="2024-01" db="EMBL/GenBank/DDBJ databases">
        <title>The genomes of 5 underutilized Papilionoideae crops provide insights into root nodulation and disease resistance.</title>
        <authorList>
            <person name="Yuan L."/>
        </authorList>
    </citation>
    <scope>NUCLEOTIDE SEQUENCE [LARGE SCALE GENOMIC DNA]</scope>
    <source>
        <strain evidence="4">LY-2023</strain>
        <tissue evidence="4">Leaf</tissue>
    </source>
</reference>
<dbReference type="PANTHER" id="PTHR10366">
    <property type="entry name" value="NAD DEPENDENT EPIMERASE/DEHYDRATASE"/>
    <property type="match status" value="1"/>
</dbReference>
<evidence type="ECO:0000256" key="2">
    <source>
        <dbReference type="ARBA" id="ARBA00023002"/>
    </source>
</evidence>
<evidence type="ECO:0000313" key="5">
    <source>
        <dbReference type="Proteomes" id="UP001359559"/>
    </source>
</evidence>
<dbReference type="InterPro" id="IPR036291">
    <property type="entry name" value="NAD(P)-bd_dom_sf"/>
</dbReference>
<dbReference type="Pfam" id="PF01370">
    <property type="entry name" value="Epimerase"/>
    <property type="match status" value="1"/>
</dbReference>
<comment type="caution">
    <text evidence="4">The sequence shown here is derived from an EMBL/GenBank/DDBJ whole genome shotgun (WGS) entry which is preliminary data.</text>
</comment>
<dbReference type="Gene3D" id="3.40.50.720">
    <property type="entry name" value="NAD(P)-binding Rossmann-like Domain"/>
    <property type="match status" value="1"/>
</dbReference>
<organism evidence="4 5">
    <name type="scientific">Clitoria ternatea</name>
    <name type="common">Butterfly pea</name>
    <dbReference type="NCBI Taxonomy" id="43366"/>
    <lineage>
        <taxon>Eukaryota</taxon>
        <taxon>Viridiplantae</taxon>
        <taxon>Streptophyta</taxon>
        <taxon>Embryophyta</taxon>
        <taxon>Tracheophyta</taxon>
        <taxon>Spermatophyta</taxon>
        <taxon>Magnoliopsida</taxon>
        <taxon>eudicotyledons</taxon>
        <taxon>Gunneridae</taxon>
        <taxon>Pentapetalae</taxon>
        <taxon>rosids</taxon>
        <taxon>fabids</taxon>
        <taxon>Fabales</taxon>
        <taxon>Fabaceae</taxon>
        <taxon>Papilionoideae</taxon>
        <taxon>50 kb inversion clade</taxon>
        <taxon>NPAAA clade</taxon>
        <taxon>indigoferoid/millettioid clade</taxon>
        <taxon>Phaseoleae</taxon>
        <taxon>Clitoria</taxon>
    </lineage>
</organism>
<dbReference type="FunFam" id="3.40.50.720:FF:000219">
    <property type="entry name" value="Cinnamoyl-CoA reductase 1"/>
    <property type="match status" value="1"/>
</dbReference>
<dbReference type="PANTHER" id="PTHR10366:SF369">
    <property type="entry name" value="CINNAMOYL-COA REDUCTASE-LIKE PROTEIN"/>
    <property type="match status" value="1"/>
</dbReference>
<keyword evidence="5" id="KW-1185">Reference proteome</keyword>
<protein>
    <recommendedName>
        <fullName evidence="3">NAD-dependent epimerase/dehydratase domain-containing protein</fullName>
    </recommendedName>
</protein>